<dbReference type="GO" id="GO:0033786">
    <property type="term" value="F:heptose-1-phosphate adenylyltransferase activity"/>
    <property type="evidence" value="ECO:0007669"/>
    <property type="project" value="UniProtKB-UniRule"/>
</dbReference>
<evidence type="ECO:0000256" key="12">
    <source>
        <dbReference type="HAMAP-Rule" id="MF_01603"/>
    </source>
</evidence>
<dbReference type="NCBIfam" id="TIGR02198">
    <property type="entry name" value="rfaE_dom_I"/>
    <property type="match status" value="1"/>
</dbReference>
<dbReference type="NCBIfam" id="TIGR02199">
    <property type="entry name" value="rfaE_dom_II"/>
    <property type="match status" value="1"/>
</dbReference>
<dbReference type="InterPro" id="IPR004821">
    <property type="entry name" value="Cyt_trans-like"/>
</dbReference>
<keyword evidence="6 12" id="KW-0547">Nucleotide-binding</keyword>
<dbReference type="Gene3D" id="3.40.50.620">
    <property type="entry name" value="HUPs"/>
    <property type="match status" value="1"/>
</dbReference>
<dbReference type="CDD" id="cd01172">
    <property type="entry name" value="RfaE_like"/>
    <property type="match status" value="1"/>
</dbReference>
<organism evidence="15 16">
    <name type="scientific">Oceanibacterium hippocampi</name>
    <dbReference type="NCBI Taxonomy" id="745714"/>
    <lineage>
        <taxon>Bacteria</taxon>
        <taxon>Pseudomonadati</taxon>
        <taxon>Pseudomonadota</taxon>
        <taxon>Alphaproteobacteria</taxon>
        <taxon>Sneathiellales</taxon>
        <taxon>Sneathiellaceae</taxon>
        <taxon>Oceanibacterium</taxon>
    </lineage>
</organism>
<dbReference type="Pfam" id="PF01467">
    <property type="entry name" value="CTP_transf_like"/>
    <property type="match status" value="1"/>
</dbReference>
<dbReference type="Proteomes" id="UP000193200">
    <property type="component" value="Unassembled WGS sequence"/>
</dbReference>
<feature type="active site" evidence="12">
    <location>
        <position position="275"/>
    </location>
</feature>
<dbReference type="FunCoup" id="A0A1Y5RMV5">
    <property type="interactions" value="283"/>
</dbReference>
<dbReference type="InterPro" id="IPR011914">
    <property type="entry name" value="RfaE_dom_II"/>
</dbReference>
<evidence type="ECO:0000256" key="11">
    <source>
        <dbReference type="ARBA" id="ARBA00047428"/>
    </source>
</evidence>
<comment type="pathway">
    <text evidence="3">Bacterial outer membrane biogenesis; LPS core biosynthesis.</text>
</comment>
<dbReference type="OrthoDB" id="9802794at2"/>
<keyword evidence="4 12" id="KW-0808">Transferase</keyword>
<dbReference type="InterPro" id="IPR011611">
    <property type="entry name" value="PfkB_dom"/>
</dbReference>
<dbReference type="InterPro" id="IPR011913">
    <property type="entry name" value="RfaE_dom_I"/>
</dbReference>
<evidence type="ECO:0000259" key="14">
    <source>
        <dbReference type="Pfam" id="PF01467"/>
    </source>
</evidence>
<dbReference type="GO" id="GO:0009244">
    <property type="term" value="P:lipopolysaccharide core region biosynthetic process"/>
    <property type="evidence" value="ECO:0007669"/>
    <property type="project" value="UniProtKB-UniPathway"/>
</dbReference>
<comment type="catalytic activity">
    <reaction evidence="11 12">
        <text>D-glycero-beta-D-manno-heptose 1-phosphate + ATP + H(+) = ADP-D-glycero-beta-D-manno-heptose + diphosphate</text>
        <dbReference type="Rhea" id="RHEA:27465"/>
        <dbReference type="ChEBI" id="CHEBI:15378"/>
        <dbReference type="ChEBI" id="CHEBI:30616"/>
        <dbReference type="ChEBI" id="CHEBI:33019"/>
        <dbReference type="ChEBI" id="CHEBI:59967"/>
        <dbReference type="ChEBI" id="CHEBI:61593"/>
        <dbReference type="EC" id="2.7.7.70"/>
    </reaction>
</comment>
<evidence type="ECO:0000256" key="4">
    <source>
        <dbReference type="ARBA" id="ARBA00022679"/>
    </source>
</evidence>
<name>A0A1Y5RMV5_9PROT</name>
<dbReference type="EC" id="2.7.7.70" evidence="12"/>
<dbReference type="EC" id="2.7.1.167" evidence="12"/>
<evidence type="ECO:0000256" key="6">
    <source>
        <dbReference type="ARBA" id="ARBA00022741"/>
    </source>
</evidence>
<evidence type="ECO:0000256" key="2">
    <source>
        <dbReference type="ARBA" id="ARBA00003753"/>
    </source>
</evidence>
<dbReference type="Gene3D" id="3.40.1190.20">
    <property type="match status" value="1"/>
</dbReference>
<dbReference type="InterPro" id="IPR014729">
    <property type="entry name" value="Rossmann-like_a/b/a_fold"/>
</dbReference>
<feature type="binding site" evidence="12">
    <location>
        <begin position="206"/>
        <end position="209"/>
    </location>
    <ligand>
        <name>ATP</name>
        <dbReference type="ChEBI" id="CHEBI:30616"/>
    </ligand>
</feature>
<protein>
    <recommendedName>
        <fullName evidence="12">Bifunctional protein HldE</fullName>
    </recommendedName>
    <domain>
        <recommendedName>
            <fullName evidence="12">D-beta-D-heptose 7-phosphate kinase</fullName>
            <ecNumber evidence="12">2.7.1.167</ecNumber>
        </recommendedName>
        <alternativeName>
            <fullName evidence="12">D-beta-D-heptose 7-phosphotransferase</fullName>
        </alternativeName>
        <alternativeName>
            <fullName evidence="12">D-glycero-beta-D-manno-heptose-7-phosphate kinase</fullName>
        </alternativeName>
    </domain>
    <domain>
        <recommendedName>
            <fullName evidence="12">D-beta-D-heptose 1-phosphate adenylyltransferase</fullName>
            <ecNumber evidence="12">2.7.7.70</ecNumber>
        </recommendedName>
        <alternativeName>
            <fullName evidence="12">D-glycero-beta-D-manno-heptose 1-phosphate adenylyltransferase</fullName>
        </alternativeName>
    </domain>
</protein>
<keyword evidence="9 12" id="KW-0511">Multifunctional enzyme</keyword>
<evidence type="ECO:0000256" key="7">
    <source>
        <dbReference type="ARBA" id="ARBA00022777"/>
    </source>
</evidence>
<reference evidence="15 16" key="1">
    <citation type="submission" date="2017-03" db="EMBL/GenBank/DDBJ databases">
        <authorList>
            <person name="Afonso C.L."/>
            <person name="Miller P.J."/>
            <person name="Scott M.A."/>
            <person name="Spackman E."/>
            <person name="Goraichik I."/>
            <person name="Dimitrov K.M."/>
            <person name="Suarez D.L."/>
            <person name="Swayne D.E."/>
        </authorList>
    </citation>
    <scope>NUCLEOTIDE SEQUENCE [LARGE SCALE GENOMIC DNA]</scope>
    <source>
        <strain evidence="15 16">CECT 7691</strain>
    </source>
</reference>
<evidence type="ECO:0000256" key="5">
    <source>
        <dbReference type="ARBA" id="ARBA00022695"/>
    </source>
</evidence>
<dbReference type="PROSITE" id="PS00583">
    <property type="entry name" value="PFKB_KINASES_1"/>
    <property type="match status" value="1"/>
</dbReference>
<keyword evidence="10 12" id="KW-0119">Carbohydrate metabolism</keyword>
<dbReference type="InterPro" id="IPR002173">
    <property type="entry name" value="Carboh/pur_kinase_PfkB_CS"/>
</dbReference>
<dbReference type="SUPFAM" id="SSF52374">
    <property type="entry name" value="Nucleotidylyl transferase"/>
    <property type="match status" value="1"/>
</dbReference>
<comment type="function">
    <text evidence="2 12">Catalyzes the ADP transfer from ATP to D-glycero-beta-D-manno-heptose 1-phosphate, yielding ADP-D-glycero-beta-D-manno-heptose.</text>
</comment>
<dbReference type="FunFam" id="3.40.1190.20:FF:000002">
    <property type="entry name" value="Bifunctional protein HldE"/>
    <property type="match status" value="1"/>
</dbReference>
<comment type="similarity">
    <text evidence="12">In the C-terminal section; belongs to the cytidylyltransferase family.</text>
</comment>
<dbReference type="AlphaFoldDB" id="A0A1Y5RMV5"/>
<dbReference type="InterPro" id="IPR023030">
    <property type="entry name" value="Bifunc_HldE"/>
</dbReference>
<dbReference type="GO" id="GO:0005829">
    <property type="term" value="C:cytosol"/>
    <property type="evidence" value="ECO:0007669"/>
    <property type="project" value="TreeGrafter"/>
</dbReference>
<evidence type="ECO:0000313" key="15">
    <source>
        <dbReference type="EMBL" id="SLN21167.1"/>
    </source>
</evidence>
<dbReference type="PANTHER" id="PTHR46969">
    <property type="entry name" value="BIFUNCTIONAL PROTEIN HLDE"/>
    <property type="match status" value="1"/>
</dbReference>
<dbReference type="InParanoid" id="A0A1Y5RMV5"/>
<evidence type="ECO:0000256" key="10">
    <source>
        <dbReference type="ARBA" id="ARBA00023277"/>
    </source>
</evidence>
<dbReference type="PROSITE" id="PS00584">
    <property type="entry name" value="PFKB_KINASES_2"/>
    <property type="match status" value="1"/>
</dbReference>
<dbReference type="EMBL" id="FWFR01000001">
    <property type="protein sequence ID" value="SLN21167.1"/>
    <property type="molecule type" value="Genomic_DNA"/>
</dbReference>
<sequence>MNEFAAFAAFEEAAPGLRVLCLGDVMLDRFVYGRVSRISPEAPIPVVHVQREEAMMGGAGNVARNITALGASATLIAAVGADQAAETLREAARADTRLETRFIVSPKRPTTLKTRFVAGAQQLLRADREEAGAVDEATAGALIEAVRAALPTVQAMVLSDYGKGVLSAPVLAEAIRLGRAAGIPVIADPKGADVERYRGVTLLKPNLKELADFTGAPCGSDAEVADAAEMLRARLNIPALLVTRSGAGMTLVTEGEVRHVATQAREVFDVSGAGDTVAAALAIALAAGVGSPEAAAIANLAGGIAVGKAGTATVGLDELGAAVHAADMHAAEIKIVGLESALERVRKWRAQGLRVGFTNGCFDLVHPGHVSLLGQARAACDRLIVGLNSDQSIARLKGPDRPIQAEAARAIVLASLASVDLVIVFAEDTPIRLIETLKPDVLVKGADYAPDQVVGGDIVRANGGKVMLARLEDGYSTTRTIARMNRQSP</sequence>
<dbReference type="Pfam" id="PF00294">
    <property type="entry name" value="PfkB"/>
    <property type="match status" value="1"/>
</dbReference>
<dbReference type="SUPFAM" id="SSF53613">
    <property type="entry name" value="Ribokinase-like"/>
    <property type="match status" value="1"/>
</dbReference>
<dbReference type="GO" id="GO:0097171">
    <property type="term" value="P:ADP-L-glycero-beta-D-manno-heptose biosynthetic process"/>
    <property type="evidence" value="ECO:0007669"/>
    <property type="project" value="UniProtKB-UniPathway"/>
</dbReference>
<proteinExistence type="inferred from homology"/>
<dbReference type="PANTHER" id="PTHR46969:SF1">
    <property type="entry name" value="BIFUNCTIONAL PROTEIN HLDE"/>
    <property type="match status" value="1"/>
</dbReference>
<evidence type="ECO:0000256" key="1">
    <source>
        <dbReference type="ARBA" id="ARBA00002319"/>
    </source>
</evidence>
<comment type="pathway">
    <text evidence="12">Nucleotide-sugar biosynthesis; ADP-L-glycero-beta-D-manno-heptose biosynthesis; ADP-L-glycero-beta-D-manno-heptose from D-glycero-beta-D-manno-heptose 7-phosphate: step 1/4.</text>
</comment>
<dbReference type="NCBIfam" id="TIGR00125">
    <property type="entry name" value="cyt_tran_rel"/>
    <property type="match status" value="1"/>
</dbReference>
<evidence type="ECO:0000256" key="3">
    <source>
        <dbReference type="ARBA" id="ARBA00004713"/>
    </source>
</evidence>
<dbReference type="UniPathway" id="UPA00958"/>
<comment type="pathway">
    <text evidence="12">Nucleotide-sugar biosynthesis; ADP-L-glycero-beta-D-manno-heptose biosynthesis; ADP-L-glycero-beta-D-manno-heptose from D-glycero-beta-D-manno-heptose 7-phosphate: step 3/4.</text>
</comment>
<feature type="domain" description="Carbohydrate kinase PfkB" evidence="13">
    <location>
        <begin position="19"/>
        <end position="313"/>
    </location>
</feature>
<dbReference type="GO" id="GO:0016773">
    <property type="term" value="F:phosphotransferase activity, alcohol group as acceptor"/>
    <property type="evidence" value="ECO:0007669"/>
    <property type="project" value="InterPro"/>
</dbReference>
<comment type="catalytic activity">
    <reaction evidence="12">
        <text>D-glycero-beta-D-manno-heptose 7-phosphate + ATP = D-glycero-beta-D-manno-heptose 1,7-bisphosphate + ADP + H(+)</text>
        <dbReference type="Rhea" id="RHEA:27473"/>
        <dbReference type="ChEBI" id="CHEBI:15378"/>
        <dbReference type="ChEBI" id="CHEBI:30616"/>
        <dbReference type="ChEBI" id="CHEBI:60204"/>
        <dbReference type="ChEBI" id="CHEBI:60208"/>
        <dbReference type="ChEBI" id="CHEBI:456216"/>
        <dbReference type="EC" id="2.7.1.167"/>
    </reaction>
</comment>
<keyword evidence="7 12" id="KW-0418">Kinase</keyword>
<dbReference type="RefSeq" id="WP_085883456.1">
    <property type="nucleotide sequence ID" value="NZ_FWFR01000001.1"/>
</dbReference>
<gene>
    <name evidence="12 15" type="primary">hldE</name>
    <name evidence="15" type="ORF">OCH7691_00530</name>
</gene>
<evidence type="ECO:0000256" key="9">
    <source>
        <dbReference type="ARBA" id="ARBA00023268"/>
    </source>
</evidence>
<dbReference type="UniPathway" id="UPA00356">
    <property type="reaction ID" value="UER00437"/>
</dbReference>
<dbReference type="InterPro" id="IPR029056">
    <property type="entry name" value="Ribokinase-like"/>
</dbReference>
<dbReference type="GO" id="GO:0005524">
    <property type="term" value="F:ATP binding"/>
    <property type="evidence" value="ECO:0007669"/>
    <property type="project" value="UniProtKB-UniRule"/>
</dbReference>
<feature type="region of interest" description="Cytidylyltransferase" evidence="12">
    <location>
        <begin position="357"/>
        <end position="489"/>
    </location>
</feature>
<evidence type="ECO:0000259" key="13">
    <source>
        <dbReference type="Pfam" id="PF00294"/>
    </source>
</evidence>
<keyword evidence="16" id="KW-1185">Reference proteome</keyword>
<dbReference type="GO" id="GO:0033785">
    <property type="term" value="F:heptose 7-phosphate kinase activity"/>
    <property type="evidence" value="ECO:0007669"/>
    <property type="project" value="UniProtKB-UniRule"/>
</dbReference>
<keyword evidence="8 12" id="KW-0067">ATP-binding</keyword>
<comment type="similarity">
    <text evidence="12">In the N-terminal section; belongs to the carbohydrate kinase PfkB family.</text>
</comment>
<evidence type="ECO:0000256" key="8">
    <source>
        <dbReference type="ARBA" id="ARBA00022840"/>
    </source>
</evidence>
<dbReference type="HAMAP" id="MF_01603">
    <property type="entry name" value="HldE"/>
    <property type="match status" value="1"/>
</dbReference>
<accession>A0A1Y5RMV5</accession>
<keyword evidence="5 12" id="KW-0548">Nucleotidyltransferase</keyword>
<comment type="function">
    <text evidence="1 12">Catalyzes the phosphorylation of D-glycero-D-manno-heptose 7-phosphate at the C-1 position to selectively form D-glycero-beta-D-manno-heptose-1,7-bisphosphate.</text>
</comment>
<comment type="subunit">
    <text evidence="12">Homodimer.</text>
</comment>
<evidence type="ECO:0000313" key="16">
    <source>
        <dbReference type="Proteomes" id="UP000193200"/>
    </source>
</evidence>
<feature type="domain" description="Cytidyltransferase-like" evidence="14">
    <location>
        <begin position="357"/>
        <end position="451"/>
    </location>
</feature>
<feature type="region of interest" description="Ribokinase" evidence="12">
    <location>
        <begin position="1"/>
        <end position="329"/>
    </location>
</feature>